<proteinExistence type="predicted"/>
<organism evidence="2 3">
    <name type="scientific">Paenibacillus lautus</name>
    <name type="common">Bacillus lautus</name>
    <dbReference type="NCBI Taxonomy" id="1401"/>
    <lineage>
        <taxon>Bacteria</taxon>
        <taxon>Bacillati</taxon>
        <taxon>Bacillota</taxon>
        <taxon>Bacilli</taxon>
        <taxon>Bacillales</taxon>
        <taxon>Paenibacillaceae</taxon>
        <taxon>Paenibacillus</taxon>
    </lineage>
</organism>
<evidence type="ECO:0008006" key="4">
    <source>
        <dbReference type="Google" id="ProtNLM"/>
    </source>
</evidence>
<name>A0A385TRX9_PAELA</name>
<protein>
    <recommendedName>
        <fullName evidence="4">DUF4181 domain-containing protein</fullName>
    </recommendedName>
</protein>
<dbReference type="AlphaFoldDB" id="A0A385TRX9"/>
<keyword evidence="1" id="KW-0812">Transmembrane</keyword>
<dbReference type="Proteomes" id="UP000266552">
    <property type="component" value="Chromosome"/>
</dbReference>
<accession>A0A385TRX9</accession>
<gene>
    <name evidence="2" type="ORF">D5F53_20355</name>
</gene>
<dbReference type="KEGG" id="plw:D5F53_20355"/>
<keyword evidence="3" id="KW-1185">Reference proteome</keyword>
<evidence type="ECO:0000313" key="3">
    <source>
        <dbReference type="Proteomes" id="UP000266552"/>
    </source>
</evidence>
<feature type="transmembrane region" description="Helical" evidence="1">
    <location>
        <begin position="26"/>
        <end position="44"/>
    </location>
</feature>
<reference evidence="2 3" key="1">
    <citation type="submission" date="2018-09" db="EMBL/GenBank/DDBJ databases">
        <title>Genome Sequence of Paenibacillus lautus Strain E7593-69, Azo Dye-Degrading Bacteria, Isolated from Commercial Tattoo Inks.</title>
        <authorList>
            <person name="Nho S.W."/>
            <person name="Kim S.-J."/>
            <person name="Kweon O."/>
            <person name="Cerniglia C.E."/>
        </authorList>
    </citation>
    <scope>NUCLEOTIDE SEQUENCE [LARGE SCALE GENOMIC DNA]</scope>
    <source>
        <strain evidence="2 3">E7593-69</strain>
    </source>
</reference>
<evidence type="ECO:0000256" key="1">
    <source>
        <dbReference type="SAM" id="Phobius"/>
    </source>
</evidence>
<keyword evidence="1" id="KW-0472">Membrane</keyword>
<dbReference type="EMBL" id="CP032412">
    <property type="protein sequence ID" value="AYB45504.1"/>
    <property type="molecule type" value="Genomic_DNA"/>
</dbReference>
<evidence type="ECO:0000313" key="2">
    <source>
        <dbReference type="EMBL" id="AYB45504.1"/>
    </source>
</evidence>
<sequence length="78" mass="8901">MLVGCSSFSYIGWGIKVSEWVLNQSWGLPVLLAFLVIVFVFETRKAFKAYQEKRRFELGWALLFALVALLAIIVLVAY</sequence>
<keyword evidence="1" id="KW-1133">Transmembrane helix</keyword>
<feature type="transmembrane region" description="Helical" evidence="1">
    <location>
        <begin position="56"/>
        <end position="77"/>
    </location>
</feature>